<evidence type="ECO:0000256" key="1">
    <source>
        <dbReference type="ARBA" id="ARBA00022490"/>
    </source>
</evidence>
<dbReference type="OrthoDB" id="9810331at2"/>
<dbReference type="InterPro" id="IPR011961">
    <property type="entry name" value="RimM"/>
</dbReference>
<feature type="domain" description="RimM N-terminal" evidence="6">
    <location>
        <begin position="11"/>
        <end position="95"/>
    </location>
</feature>
<dbReference type="InterPro" id="IPR002676">
    <property type="entry name" value="RimM_N"/>
</dbReference>
<evidence type="ECO:0000313" key="8">
    <source>
        <dbReference type="EMBL" id="GBF81499.1"/>
    </source>
</evidence>
<keyword evidence="3 5" id="KW-0698">rRNA processing</keyword>
<comment type="function">
    <text evidence="5">An accessory protein needed during the final step in the assembly of 30S ribosomal subunit, possibly for assembly of the head region. Essential for efficient processing of 16S rRNA. May be needed both before and after RbfA during the maturation of 16S rRNA. It has affinity for free ribosomal 30S subunits but not for 70S ribosomes.</text>
</comment>
<sequence>MKENTDNWLEIGKIVAAQGLKGELKVVPSTDFPERFEQPGQRWLQPLNSSSPQPVGLISGRYVPGKDICIIRLEGIETRTQAEALKGYKLLVLSSDRVKLEKDEYHVSELINLEVYHQKTGELIGIVTDIFESGHDLLEIELNRSKVTVEVIEIEEVEEEIISNKKKEKVKKNKILIPFVYDIVPVVDLDNKRIEINPPKGLLELVE</sequence>
<gene>
    <name evidence="5" type="primary">rimM</name>
    <name evidence="8" type="ORF">AsFPU1_2913</name>
</gene>
<organism evidence="8 9">
    <name type="scientific">Aphanothece sacrum FPU1</name>
    <dbReference type="NCBI Taxonomy" id="1920663"/>
    <lineage>
        <taxon>Bacteria</taxon>
        <taxon>Bacillati</taxon>
        <taxon>Cyanobacteriota</taxon>
        <taxon>Cyanophyceae</taxon>
        <taxon>Oscillatoriophycideae</taxon>
        <taxon>Chroococcales</taxon>
        <taxon>Aphanothecaceae</taxon>
        <taxon>Aphanothece</taxon>
    </lineage>
</organism>
<dbReference type="PANTHER" id="PTHR33692:SF1">
    <property type="entry name" value="RIBOSOME MATURATION FACTOR RIMM"/>
    <property type="match status" value="1"/>
</dbReference>
<comment type="subcellular location">
    <subcellularLocation>
        <location evidence="5">Cytoplasm</location>
    </subcellularLocation>
</comment>
<evidence type="ECO:0000259" key="7">
    <source>
        <dbReference type="Pfam" id="PF24986"/>
    </source>
</evidence>
<protein>
    <recommendedName>
        <fullName evidence="5">Ribosome maturation factor RimM</fullName>
    </recommendedName>
</protein>
<dbReference type="GO" id="GO:0005737">
    <property type="term" value="C:cytoplasm"/>
    <property type="evidence" value="ECO:0007669"/>
    <property type="project" value="UniProtKB-SubCell"/>
</dbReference>
<dbReference type="Gene3D" id="2.40.30.60">
    <property type="entry name" value="RimM"/>
    <property type="match status" value="1"/>
</dbReference>
<dbReference type="NCBIfam" id="TIGR02273">
    <property type="entry name" value="16S_RimM"/>
    <property type="match status" value="1"/>
</dbReference>
<feature type="domain" description="Ribosome maturation factor RimM PRC barrel" evidence="7">
    <location>
        <begin position="108"/>
        <end position="202"/>
    </location>
</feature>
<evidence type="ECO:0000259" key="6">
    <source>
        <dbReference type="Pfam" id="PF01782"/>
    </source>
</evidence>
<keyword evidence="1 5" id="KW-0963">Cytoplasm</keyword>
<evidence type="ECO:0000256" key="4">
    <source>
        <dbReference type="ARBA" id="ARBA00023186"/>
    </source>
</evidence>
<reference evidence="9" key="1">
    <citation type="submission" date="2017-05" db="EMBL/GenBank/DDBJ databases">
        <title>Physiological properties and genetic analysis related to exopolysaccharide production of fresh-water unicellular cyanobacterium Aphanothece sacrum, Suizenji Nori, that has been cultured as a food source in Japan.</title>
        <authorList>
            <person name="Kanesaki Y."/>
            <person name="Yoshikawa S."/>
            <person name="Ohki K."/>
        </authorList>
    </citation>
    <scope>NUCLEOTIDE SEQUENCE [LARGE SCALE GENOMIC DNA]</scope>
    <source>
        <strain evidence="9">FPU1</strain>
    </source>
</reference>
<dbReference type="Proteomes" id="UP000287247">
    <property type="component" value="Unassembled WGS sequence"/>
</dbReference>
<accession>A0A401IJR5</accession>
<name>A0A401IJR5_APHSA</name>
<dbReference type="GO" id="GO:0006364">
    <property type="term" value="P:rRNA processing"/>
    <property type="evidence" value="ECO:0007669"/>
    <property type="project" value="UniProtKB-UniRule"/>
</dbReference>
<dbReference type="GO" id="GO:0005840">
    <property type="term" value="C:ribosome"/>
    <property type="evidence" value="ECO:0007669"/>
    <property type="project" value="InterPro"/>
</dbReference>
<dbReference type="InterPro" id="IPR056792">
    <property type="entry name" value="PRC_RimM"/>
</dbReference>
<evidence type="ECO:0000256" key="5">
    <source>
        <dbReference type="HAMAP-Rule" id="MF_00014"/>
    </source>
</evidence>
<dbReference type="InterPro" id="IPR009000">
    <property type="entry name" value="Transl_B-barrel_sf"/>
</dbReference>
<dbReference type="RefSeq" id="WP_124977126.1">
    <property type="nucleotide sequence ID" value="NZ_BDQK01000013.1"/>
</dbReference>
<comment type="domain">
    <text evidence="5">The PRC barrel domain binds ribosomal protein uS19.</text>
</comment>
<dbReference type="InterPro" id="IPR036976">
    <property type="entry name" value="RimM_N_sf"/>
</dbReference>
<dbReference type="Gene3D" id="2.30.30.240">
    <property type="entry name" value="PRC-barrel domain"/>
    <property type="match status" value="1"/>
</dbReference>
<dbReference type="SUPFAM" id="SSF50447">
    <property type="entry name" value="Translation proteins"/>
    <property type="match status" value="1"/>
</dbReference>
<dbReference type="GO" id="GO:0043022">
    <property type="term" value="F:ribosome binding"/>
    <property type="evidence" value="ECO:0007669"/>
    <property type="project" value="InterPro"/>
</dbReference>
<dbReference type="AlphaFoldDB" id="A0A401IJR5"/>
<keyword evidence="4 5" id="KW-0143">Chaperone</keyword>
<evidence type="ECO:0000256" key="2">
    <source>
        <dbReference type="ARBA" id="ARBA00022517"/>
    </source>
</evidence>
<dbReference type="PANTHER" id="PTHR33692">
    <property type="entry name" value="RIBOSOME MATURATION FACTOR RIMM"/>
    <property type="match status" value="1"/>
</dbReference>
<dbReference type="Pfam" id="PF01782">
    <property type="entry name" value="RimM"/>
    <property type="match status" value="1"/>
</dbReference>
<evidence type="ECO:0000256" key="3">
    <source>
        <dbReference type="ARBA" id="ARBA00022552"/>
    </source>
</evidence>
<comment type="subunit">
    <text evidence="5">Binds ribosomal protein uS19.</text>
</comment>
<dbReference type="EMBL" id="BDQK01000013">
    <property type="protein sequence ID" value="GBF81499.1"/>
    <property type="molecule type" value="Genomic_DNA"/>
</dbReference>
<keyword evidence="2 5" id="KW-0690">Ribosome biogenesis</keyword>
<proteinExistence type="inferred from homology"/>
<dbReference type="HAMAP" id="MF_00014">
    <property type="entry name" value="Ribosome_mat_RimM"/>
    <property type="match status" value="1"/>
</dbReference>
<evidence type="ECO:0000313" key="9">
    <source>
        <dbReference type="Proteomes" id="UP000287247"/>
    </source>
</evidence>
<dbReference type="GO" id="GO:0042274">
    <property type="term" value="P:ribosomal small subunit biogenesis"/>
    <property type="evidence" value="ECO:0007669"/>
    <property type="project" value="UniProtKB-UniRule"/>
</dbReference>
<comment type="caution">
    <text evidence="8">The sequence shown here is derived from an EMBL/GenBank/DDBJ whole genome shotgun (WGS) entry which is preliminary data.</text>
</comment>
<dbReference type="SUPFAM" id="SSF50346">
    <property type="entry name" value="PRC-barrel domain"/>
    <property type="match status" value="1"/>
</dbReference>
<dbReference type="InterPro" id="IPR011033">
    <property type="entry name" value="PRC_barrel-like_sf"/>
</dbReference>
<comment type="similarity">
    <text evidence="5">Belongs to the RimM family.</text>
</comment>
<dbReference type="Pfam" id="PF24986">
    <property type="entry name" value="PRC_RimM"/>
    <property type="match status" value="1"/>
</dbReference>
<keyword evidence="9" id="KW-1185">Reference proteome</keyword>